<keyword evidence="5 7" id="KW-1133">Transmembrane helix</keyword>
<dbReference type="InterPro" id="IPR002524">
    <property type="entry name" value="Cation_efflux"/>
</dbReference>
<dbReference type="PANTHER" id="PTHR45820">
    <property type="entry name" value="FI23527P1"/>
    <property type="match status" value="1"/>
</dbReference>
<evidence type="ECO:0000256" key="5">
    <source>
        <dbReference type="ARBA" id="ARBA00022989"/>
    </source>
</evidence>
<sequence>MSLPELEIYSHLLSPVGFYTKSLALVADAFHYLNDIIGFIVAFAAVKISSKKESPKDLSFGWQRARLLGAFFNGVFLLALGVSIFLQSIERFISPQAGSYYWLCWAGAEYTKRVIPSRFFLDSEHDHSHDNLPGGNLDASAESGINEVTELANREDRKSAEHPRQAYAFHTGHRHNNLQAQKKGYDLGLLGVFIHVLGDAFNNVGVIISALIIWLTHSASRYYADPAISMAIALMIMGTSIPLGLCSLSLGKTLFSRLNFHPVRNSGLILLNSVPKGIDLSDVKHDLELVCSHPDIPHHPPISRLFHARNFYPCINMAQLPEVSSIHELHAWRLNQEKALASVHVGLPDIRISEFVKLAKTMNECFHSYGIHSAIVQPELVQTVEDTTEGTETKSDSCQITCGSSCELLTCCG</sequence>
<organism evidence="9 10">
    <name type="scientific">Aspergillus oryzae (strain ATCC 42149 / RIB 40)</name>
    <name type="common">Yellow koji mold</name>
    <dbReference type="NCBI Taxonomy" id="510516"/>
    <lineage>
        <taxon>Eukaryota</taxon>
        <taxon>Fungi</taxon>
        <taxon>Dikarya</taxon>
        <taxon>Ascomycota</taxon>
        <taxon>Pezizomycotina</taxon>
        <taxon>Eurotiomycetes</taxon>
        <taxon>Eurotiomycetidae</taxon>
        <taxon>Eurotiales</taxon>
        <taxon>Aspergillaceae</taxon>
        <taxon>Aspergillus</taxon>
        <taxon>Aspergillus subgen. Circumdati</taxon>
    </lineage>
</organism>
<dbReference type="Proteomes" id="UP000006564">
    <property type="component" value="Chromosome 4"/>
</dbReference>
<name>Q2UAQ9_ASPOR</name>
<dbReference type="Pfam" id="PF01545">
    <property type="entry name" value="Cation_efflux"/>
    <property type="match status" value="1"/>
</dbReference>
<gene>
    <name evidence="9" type="ORF">AO090102000282</name>
</gene>
<protein>
    <submittedName>
        <fullName evidence="9">DNA, SC102</fullName>
    </submittedName>
</protein>
<keyword evidence="4" id="KW-0862">Zinc</keyword>
<evidence type="ECO:0000256" key="6">
    <source>
        <dbReference type="ARBA" id="ARBA00023136"/>
    </source>
</evidence>
<feature type="transmembrane region" description="Helical" evidence="7">
    <location>
        <begin position="29"/>
        <end position="46"/>
    </location>
</feature>
<dbReference type="GO" id="GO:0016020">
    <property type="term" value="C:membrane"/>
    <property type="evidence" value="ECO:0007669"/>
    <property type="project" value="UniProtKB-SubCell"/>
</dbReference>
<feature type="transmembrane region" description="Helical" evidence="7">
    <location>
        <begin position="227"/>
        <end position="250"/>
    </location>
</feature>
<dbReference type="Gene3D" id="1.20.1510.10">
    <property type="entry name" value="Cation efflux protein transmembrane domain"/>
    <property type="match status" value="1"/>
</dbReference>
<evidence type="ECO:0000256" key="4">
    <source>
        <dbReference type="ARBA" id="ARBA00022833"/>
    </source>
</evidence>
<dbReference type="GeneID" id="5994534"/>
<comment type="subcellular location">
    <subcellularLocation>
        <location evidence="1">Membrane</location>
        <topology evidence="1">Multi-pass membrane protein</topology>
    </subcellularLocation>
</comment>
<dbReference type="InterPro" id="IPR058533">
    <property type="entry name" value="Cation_efflux_TM"/>
</dbReference>
<accession>Q2UAQ9</accession>
<dbReference type="PANTHER" id="PTHR45820:SF5">
    <property type="entry name" value="DIFFUSION FACILITATOR FAMILY METAL ION TRANSPORTER, PUTATIVE-RELATED"/>
    <property type="match status" value="1"/>
</dbReference>
<dbReference type="HOGENOM" id="CLU_013430_4_0_1"/>
<dbReference type="RefSeq" id="XP_023091750.1">
    <property type="nucleotide sequence ID" value="XM_023236897.1"/>
</dbReference>
<dbReference type="SUPFAM" id="SSF161111">
    <property type="entry name" value="Cation efflux protein transmembrane domain-like"/>
    <property type="match status" value="1"/>
</dbReference>
<evidence type="ECO:0000256" key="3">
    <source>
        <dbReference type="ARBA" id="ARBA00022692"/>
    </source>
</evidence>
<feature type="transmembrane region" description="Helical" evidence="7">
    <location>
        <begin position="67"/>
        <end position="86"/>
    </location>
</feature>
<keyword evidence="3 7" id="KW-0812">Transmembrane</keyword>
<feature type="transmembrane region" description="Helical" evidence="7">
    <location>
        <begin position="187"/>
        <end position="215"/>
    </location>
</feature>
<evidence type="ECO:0000256" key="2">
    <source>
        <dbReference type="ARBA" id="ARBA00008873"/>
    </source>
</evidence>
<proteinExistence type="inferred from homology"/>
<feature type="domain" description="Cation efflux protein transmembrane" evidence="8">
    <location>
        <begin position="16"/>
        <end position="247"/>
    </location>
</feature>
<dbReference type="GO" id="GO:0006882">
    <property type="term" value="P:intracellular zinc ion homeostasis"/>
    <property type="evidence" value="ECO:0007669"/>
    <property type="project" value="TreeGrafter"/>
</dbReference>
<evidence type="ECO:0000313" key="9">
    <source>
        <dbReference type="EMBL" id="BAE61356.1"/>
    </source>
</evidence>
<evidence type="ECO:0000259" key="8">
    <source>
        <dbReference type="Pfam" id="PF01545"/>
    </source>
</evidence>
<evidence type="ECO:0000256" key="1">
    <source>
        <dbReference type="ARBA" id="ARBA00004141"/>
    </source>
</evidence>
<evidence type="ECO:0000313" key="10">
    <source>
        <dbReference type="Proteomes" id="UP000006564"/>
    </source>
</evidence>
<dbReference type="EMBL" id="AP007162">
    <property type="protein sequence ID" value="BAE61356.1"/>
    <property type="molecule type" value="Genomic_DNA"/>
</dbReference>
<keyword evidence="6 7" id="KW-0472">Membrane</keyword>
<dbReference type="STRING" id="510516.Q2UAQ9"/>
<evidence type="ECO:0000256" key="7">
    <source>
        <dbReference type="SAM" id="Phobius"/>
    </source>
</evidence>
<dbReference type="EMBL" id="BA000052">
    <property type="protein sequence ID" value="BAE61356.1"/>
    <property type="molecule type" value="Genomic_DNA"/>
</dbReference>
<dbReference type="GO" id="GO:0005385">
    <property type="term" value="F:zinc ion transmembrane transporter activity"/>
    <property type="evidence" value="ECO:0007669"/>
    <property type="project" value="TreeGrafter"/>
</dbReference>
<dbReference type="AlphaFoldDB" id="Q2UAQ9"/>
<dbReference type="KEGG" id="aor:AO090102000282"/>
<dbReference type="NCBIfam" id="TIGR01297">
    <property type="entry name" value="CDF"/>
    <property type="match status" value="1"/>
</dbReference>
<dbReference type="InterPro" id="IPR027469">
    <property type="entry name" value="Cation_efflux_TMD_sf"/>
</dbReference>
<reference evidence="9 10" key="1">
    <citation type="journal article" date="2005" name="Nature">
        <title>Genome sequencing and analysis of Aspergillus oryzae.</title>
        <authorList>
            <person name="Machida M."/>
            <person name="Asai K."/>
            <person name="Sano M."/>
            <person name="Tanaka T."/>
            <person name="Kumagai T."/>
            <person name="Terai G."/>
            <person name="Kusumoto K."/>
            <person name="Arima T."/>
            <person name="Akita O."/>
            <person name="Kashiwagi Y."/>
            <person name="Abe K."/>
            <person name="Gomi K."/>
            <person name="Horiuchi H."/>
            <person name="Kitamoto K."/>
            <person name="Kobayashi T."/>
            <person name="Takeuchi M."/>
            <person name="Denning D.W."/>
            <person name="Galagan J.E."/>
            <person name="Nierman W.C."/>
            <person name="Yu J."/>
            <person name="Archer D.B."/>
            <person name="Bennett J.W."/>
            <person name="Bhatnagar D."/>
            <person name="Cleveland T.E."/>
            <person name="Fedorova N.D."/>
            <person name="Gotoh O."/>
            <person name="Horikawa H."/>
            <person name="Hosoyama A."/>
            <person name="Ichinomiya M."/>
            <person name="Igarashi R."/>
            <person name="Iwashita K."/>
            <person name="Juvvadi P.R."/>
            <person name="Kato M."/>
            <person name="Kato Y."/>
            <person name="Kin T."/>
            <person name="Kokubun A."/>
            <person name="Maeda H."/>
            <person name="Maeyama N."/>
            <person name="Maruyama J."/>
            <person name="Nagasaki H."/>
            <person name="Nakajima T."/>
            <person name="Oda K."/>
            <person name="Okada K."/>
            <person name="Paulsen I."/>
            <person name="Sakamoto K."/>
            <person name="Sawano T."/>
            <person name="Takahashi M."/>
            <person name="Takase K."/>
            <person name="Terabayashi Y."/>
            <person name="Wortman J."/>
            <person name="Yamada O."/>
            <person name="Yamagata Y."/>
            <person name="Anazawa H."/>
            <person name="Hata Y."/>
            <person name="Koide Y."/>
            <person name="Komori T."/>
            <person name="Koyama Y."/>
            <person name="Minetoki T."/>
            <person name="Suharnan S."/>
            <person name="Tanaka A."/>
            <person name="Isono K."/>
            <person name="Kuhara S."/>
            <person name="Ogasawara N."/>
            <person name="Kikuchi H."/>
        </authorList>
    </citation>
    <scope>NUCLEOTIDE SEQUENCE [LARGE SCALE GENOMIC DNA]</scope>
    <source>
        <strain evidence="10">ATCC 42149 / RIB 40</strain>
    </source>
</reference>
<comment type="similarity">
    <text evidence="2">Belongs to the cation diffusion facilitator (CDF) transporter (TC 2.A.4) family. SLC30A subfamily.</text>
</comment>
<keyword evidence="10" id="KW-1185">Reference proteome</keyword>